<sequence length="193" mass="21049">MQFGDCSLGLAFTTITIVAAGLLIITCVGLLPPCAISAYLVLMCWQALVSNPDKTCEHRSHPPPSRQDEEASNTNSMIANAVIAAFTMTWTSWRTSSAATKLLVRRGRMPPHRDVPVVQRPTDDRSNHHFSGVVVVDVHAAQHTDEGLTLTPAGTTVEPPQAIVHEPWQFYSMMCLAGLYMAMVLTDWDSSDG</sequence>
<protein>
    <submittedName>
        <fullName evidence="7">Unnamed protein product</fullName>
    </submittedName>
</protein>
<keyword evidence="8" id="KW-1185">Reference proteome</keyword>
<dbReference type="GO" id="GO:0016020">
    <property type="term" value="C:membrane"/>
    <property type="evidence" value="ECO:0007669"/>
    <property type="project" value="UniProtKB-SubCell"/>
</dbReference>
<dbReference type="InterPro" id="IPR005016">
    <property type="entry name" value="TDE1/TMS"/>
</dbReference>
<gene>
    <name evidence="7" type="ORF">Plil01_000443600</name>
</gene>
<evidence type="ECO:0000313" key="7">
    <source>
        <dbReference type="EMBL" id="GMF14023.1"/>
    </source>
</evidence>
<evidence type="ECO:0000256" key="5">
    <source>
        <dbReference type="ARBA" id="ARBA00023136"/>
    </source>
</evidence>
<dbReference type="OrthoDB" id="5963193at2759"/>
<comment type="subcellular location">
    <subcellularLocation>
        <location evidence="1">Membrane</location>
        <topology evidence="1">Multi-pass membrane protein</topology>
    </subcellularLocation>
</comment>
<evidence type="ECO:0000313" key="8">
    <source>
        <dbReference type="Proteomes" id="UP001165083"/>
    </source>
</evidence>
<name>A0A9W6TI51_9STRA</name>
<feature type="transmembrane region" description="Helical" evidence="6">
    <location>
        <begin position="7"/>
        <end position="31"/>
    </location>
</feature>
<evidence type="ECO:0000256" key="1">
    <source>
        <dbReference type="ARBA" id="ARBA00004141"/>
    </source>
</evidence>
<proteinExistence type="inferred from homology"/>
<accession>A0A9W6TI51</accession>
<dbReference type="PANTHER" id="PTHR10383:SF9">
    <property type="entry name" value="SERINE INCORPORATOR, ISOFORM F"/>
    <property type="match status" value="1"/>
</dbReference>
<dbReference type="AlphaFoldDB" id="A0A9W6TI51"/>
<dbReference type="Proteomes" id="UP001165083">
    <property type="component" value="Unassembled WGS sequence"/>
</dbReference>
<dbReference type="PANTHER" id="PTHR10383">
    <property type="entry name" value="SERINE INCORPORATOR"/>
    <property type="match status" value="1"/>
</dbReference>
<dbReference type="EMBL" id="BSXW01000179">
    <property type="protein sequence ID" value="GMF14023.1"/>
    <property type="molecule type" value="Genomic_DNA"/>
</dbReference>
<evidence type="ECO:0000256" key="3">
    <source>
        <dbReference type="ARBA" id="ARBA00022692"/>
    </source>
</evidence>
<dbReference type="Pfam" id="PF03348">
    <property type="entry name" value="Serinc"/>
    <property type="match status" value="1"/>
</dbReference>
<evidence type="ECO:0000256" key="2">
    <source>
        <dbReference type="ARBA" id="ARBA00006665"/>
    </source>
</evidence>
<keyword evidence="4 6" id="KW-1133">Transmembrane helix</keyword>
<evidence type="ECO:0000256" key="6">
    <source>
        <dbReference type="SAM" id="Phobius"/>
    </source>
</evidence>
<reference evidence="7" key="1">
    <citation type="submission" date="2023-04" db="EMBL/GenBank/DDBJ databases">
        <title>Phytophthora lilii NBRC 32176.</title>
        <authorList>
            <person name="Ichikawa N."/>
            <person name="Sato H."/>
            <person name="Tonouchi N."/>
        </authorList>
    </citation>
    <scope>NUCLEOTIDE SEQUENCE</scope>
    <source>
        <strain evidence="7">NBRC 32176</strain>
    </source>
</reference>
<evidence type="ECO:0000256" key="4">
    <source>
        <dbReference type="ARBA" id="ARBA00022989"/>
    </source>
</evidence>
<keyword evidence="5 6" id="KW-0472">Membrane</keyword>
<keyword evidence="3 6" id="KW-0812">Transmembrane</keyword>
<comment type="caution">
    <text evidence="7">The sequence shown here is derived from an EMBL/GenBank/DDBJ whole genome shotgun (WGS) entry which is preliminary data.</text>
</comment>
<comment type="similarity">
    <text evidence="2">Belongs to the TDE1 family.</text>
</comment>
<organism evidence="7 8">
    <name type="scientific">Phytophthora lilii</name>
    <dbReference type="NCBI Taxonomy" id="2077276"/>
    <lineage>
        <taxon>Eukaryota</taxon>
        <taxon>Sar</taxon>
        <taxon>Stramenopiles</taxon>
        <taxon>Oomycota</taxon>
        <taxon>Peronosporomycetes</taxon>
        <taxon>Peronosporales</taxon>
        <taxon>Peronosporaceae</taxon>
        <taxon>Phytophthora</taxon>
    </lineage>
</organism>